<dbReference type="Pfam" id="PF01565">
    <property type="entry name" value="FAD_binding_4"/>
    <property type="match status" value="1"/>
</dbReference>
<reference evidence="2 3" key="1">
    <citation type="submission" date="2024-02" db="EMBL/GenBank/DDBJ databases">
        <title>Discinaceae phylogenomics.</title>
        <authorList>
            <person name="Dirks A.C."/>
            <person name="James T.Y."/>
        </authorList>
    </citation>
    <scope>NUCLEOTIDE SEQUENCE [LARGE SCALE GENOMIC DNA]</scope>
    <source>
        <strain evidence="2 3">ACD0624</strain>
    </source>
</reference>
<dbReference type="PROSITE" id="PS51387">
    <property type="entry name" value="FAD_PCMH"/>
    <property type="match status" value="1"/>
</dbReference>
<dbReference type="PANTHER" id="PTHR43762:SF1">
    <property type="entry name" value="D-ARABINONO-1,4-LACTONE OXIDASE"/>
    <property type="match status" value="1"/>
</dbReference>
<keyword evidence="3" id="KW-1185">Reference proteome</keyword>
<protein>
    <recommendedName>
        <fullName evidence="1">FAD-binding PCMH-type domain-containing protein</fullName>
    </recommendedName>
</protein>
<evidence type="ECO:0000259" key="1">
    <source>
        <dbReference type="PROSITE" id="PS51387"/>
    </source>
</evidence>
<dbReference type="PANTHER" id="PTHR43762">
    <property type="entry name" value="L-GULONOLACTONE OXIDASE"/>
    <property type="match status" value="1"/>
</dbReference>
<accession>A0ABR3GGN9</accession>
<feature type="domain" description="FAD-binding PCMH-type" evidence="1">
    <location>
        <begin position="148"/>
        <end position="346"/>
    </location>
</feature>
<dbReference type="Gene3D" id="3.30.43.10">
    <property type="entry name" value="Uridine Diphospho-n-acetylenolpyruvylglucosamine Reductase, domain 2"/>
    <property type="match status" value="1"/>
</dbReference>
<dbReference type="InterPro" id="IPR016169">
    <property type="entry name" value="FAD-bd_PCMH_sub2"/>
</dbReference>
<name>A0ABR3GGN9_9PEZI</name>
<gene>
    <name evidence="2" type="ORF">Q9L58_006139</name>
</gene>
<dbReference type="InterPro" id="IPR016166">
    <property type="entry name" value="FAD-bd_PCMH"/>
</dbReference>
<dbReference type="InterPro" id="IPR036318">
    <property type="entry name" value="FAD-bd_PCMH-like_sf"/>
</dbReference>
<evidence type="ECO:0000313" key="2">
    <source>
        <dbReference type="EMBL" id="KAL0634945.1"/>
    </source>
</evidence>
<dbReference type="SUPFAM" id="SSF56176">
    <property type="entry name" value="FAD-binding/transporter-associated domain-like"/>
    <property type="match status" value="1"/>
</dbReference>
<dbReference type="InterPro" id="IPR006094">
    <property type="entry name" value="Oxid_FAD_bind_N"/>
</dbReference>
<organism evidence="2 3">
    <name type="scientific">Discina gigas</name>
    <dbReference type="NCBI Taxonomy" id="1032678"/>
    <lineage>
        <taxon>Eukaryota</taxon>
        <taxon>Fungi</taxon>
        <taxon>Dikarya</taxon>
        <taxon>Ascomycota</taxon>
        <taxon>Pezizomycotina</taxon>
        <taxon>Pezizomycetes</taxon>
        <taxon>Pezizales</taxon>
        <taxon>Discinaceae</taxon>
        <taxon>Discina</taxon>
    </lineage>
</organism>
<dbReference type="InterPro" id="IPR016167">
    <property type="entry name" value="FAD-bd_PCMH_sub1"/>
</dbReference>
<comment type="caution">
    <text evidence="2">The sequence shown here is derived from an EMBL/GenBank/DDBJ whole genome shotgun (WGS) entry which is preliminary data.</text>
</comment>
<proteinExistence type="predicted"/>
<dbReference type="EMBL" id="JBBBZM010000081">
    <property type="protein sequence ID" value="KAL0634945.1"/>
    <property type="molecule type" value="Genomic_DNA"/>
</dbReference>
<dbReference type="InterPro" id="IPR010031">
    <property type="entry name" value="FAD_lactone_oxidase-like"/>
</dbReference>
<dbReference type="Gene3D" id="3.30.465.10">
    <property type="match status" value="1"/>
</dbReference>
<evidence type="ECO:0000313" key="3">
    <source>
        <dbReference type="Proteomes" id="UP001447188"/>
    </source>
</evidence>
<sequence>MDLSIRTGIAIDLVHEYSSELQTYYPGFLDALEKADKYEISTEDYARQVLNSLKDTPEFLDDLGLLDRSLSKSLLDFMDGKSAEEVTKGGFKLPLSTEAVHHLEEVNLAFEKQTLADVGGIKGIQRMDDGGKPVKILTDVRFENWGGTVGNTPKYTCIPTTVAGVQSIINLAITEKKRVRGAGFRHTWSDMYSKDKEILVSLLSLSLATGTSSQVHQDAIDGTPTEFNQIELYPDPVPDSDGKKRWARLGAGVTNEQFRLWAIKTGWTLPLNVIMVEITIGGANAPICHGAGITHKTLSDLVREIEYVDPHGKIQVLGTPDMIKAAAGAFGLLGIVTHITFELDKMTYAMLNPIKQDVKLAIPPPAGYAIPAAVQWKYTEKQRQDAESDFIIKAGSYYAEWFWFAYQDQSWVNCWNNTEDPTGAVDYPSQAMVFLQWVASKAAAILNSNFLFKKLPGRTQGSINAISAMASLPPTLGLPGNAKTQLINGLHFQRGIQNFPVRDSELQIPIPPLASDPTKPDWSVVQRAWWDAITIVYEDMKKTGAMRLVLEMRIMSSSDIIMAPQTGNGFGTASIEVLTNQAAAADGSWRPFVQKIHDAWTSYEVNGKKLNVRPHWAKEWEGYTVGGVEWKDHMKTVAYKDEIAQFKTVLSSIGELQGWTLEDTRARFSNPLLDYIYFE</sequence>
<dbReference type="Proteomes" id="UP001447188">
    <property type="component" value="Unassembled WGS sequence"/>
</dbReference>